<comment type="caution">
    <text evidence="3">The sequence shown here is derived from an EMBL/GenBank/DDBJ whole genome shotgun (WGS) entry which is preliminary data.</text>
</comment>
<organism evidence="3 4">
    <name type="scientific">candidate division CSSED10-310 bacterium</name>
    <dbReference type="NCBI Taxonomy" id="2855610"/>
    <lineage>
        <taxon>Bacteria</taxon>
        <taxon>Bacteria division CSSED10-310</taxon>
    </lineage>
</organism>
<dbReference type="SUPFAM" id="SSF52096">
    <property type="entry name" value="ClpP/crotonase"/>
    <property type="match status" value="1"/>
</dbReference>
<comment type="catalytic activity">
    <reaction evidence="1">
        <text>a (3S)-3-hydroxyacyl-CoA + NAD(+) = a 3-oxoacyl-CoA + NADH + H(+)</text>
        <dbReference type="Rhea" id="RHEA:22432"/>
        <dbReference type="ChEBI" id="CHEBI:15378"/>
        <dbReference type="ChEBI" id="CHEBI:57318"/>
        <dbReference type="ChEBI" id="CHEBI:57540"/>
        <dbReference type="ChEBI" id="CHEBI:57945"/>
        <dbReference type="ChEBI" id="CHEBI:90726"/>
        <dbReference type="EC" id="1.1.1.35"/>
    </reaction>
</comment>
<feature type="domain" description="3-hydroxyacyl-CoA dehydrogenase NAD binding" evidence="2">
    <location>
        <begin position="24"/>
        <end position="210"/>
    </location>
</feature>
<dbReference type="SUPFAM" id="SSF51735">
    <property type="entry name" value="NAD(P)-binding Rossmann-fold domains"/>
    <property type="match status" value="1"/>
</dbReference>
<keyword evidence="4" id="KW-1185">Reference proteome</keyword>
<sequence>MGTCFSYGNKLLQRQIIKLNNVKKIALIGSGVMGIGIGIDLLNKTKYEIIFIDIAAEALQRAEKEIKAYFSGMVKGGRMAAEHLEDCLNRVTYTKDYAVLKDAEIIWEIATENVTVKKVIFKKIEELADQDKLIFVFSNTSSHTTAELAELFSDGMMRDKFLTGHGYFPFHANRLFDVMKGKYATDETFMAGVAFAEQILEKKTIALINDHHGYVTDPIFQGMGAIISWDVKKGQDLVELPMIFGLMTANPFQVLDRTGHMPYTESSKHLGQALPAGDRLRMLYNLDGRYYPQWIEDLEKAGRIGIYNEGKEGFFKWEGKPNREKPVKVYDPESQGYVDIKEVNWQDYWSINEAQALDHREATIKSTEGLVKIAESDDKAGQAFRRYALPIMLYALDLIQDNFATAADINASTKVGLRFKFGLCEIIDTFLNHLGIAGFINFTKKAALENPDRADLFDVDGKIGPRKGKPCLLYTMKKKGWTNLLGYGRVYGTPVSQRNFKTGQMDIYYNDLRYVYPTTKDRVASIIFDNPLRGNVWNKYALDQLDHAVGVSIDLYEKGKLGAILFAAAGVNMRMLGADARQFNKGWFDEKVGYQFMGEKDGGYFTEAGMKIFRFLQECPIWTIGVFGEKWGGGAEFTYFLNQRFDLVHHGVEFDTIKRRNVYGEKKNYNQPEIEYAILGGFAACQELRRLGFGDSLMDELFLQGLTATRAHQLGLSNGISEDEFELLEKAYEVARMKSKFAAPYSVALYNLQKKNAFYEGCNDERLVKECGETFNPAKNPYVDTGLLRLLNMGGRNPQMDLTVRGTLPGWENTYHKLFE</sequence>
<dbReference type="InterPro" id="IPR029045">
    <property type="entry name" value="ClpP/crotonase-like_dom_sf"/>
</dbReference>
<evidence type="ECO:0000256" key="1">
    <source>
        <dbReference type="ARBA" id="ARBA00049556"/>
    </source>
</evidence>
<proteinExistence type="predicted"/>
<dbReference type="Gene3D" id="3.40.50.720">
    <property type="entry name" value="NAD(P)-binding Rossmann-like Domain"/>
    <property type="match status" value="1"/>
</dbReference>
<dbReference type="PANTHER" id="PTHR48075">
    <property type="entry name" value="3-HYDROXYACYL-COA DEHYDROGENASE FAMILY PROTEIN"/>
    <property type="match status" value="1"/>
</dbReference>
<protein>
    <submittedName>
        <fullName evidence="3">3-hydroxyacyl-CoA dehydrogenase NAD-binding domain-containing protein</fullName>
    </submittedName>
</protein>
<evidence type="ECO:0000313" key="3">
    <source>
        <dbReference type="EMBL" id="MFC1851688.1"/>
    </source>
</evidence>
<evidence type="ECO:0000313" key="4">
    <source>
        <dbReference type="Proteomes" id="UP001594351"/>
    </source>
</evidence>
<dbReference type="Gene3D" id="1.10.1040.50">
    <property type="match status" value="1"/>
</dbReference>
<dbReference type="PANTHER" id="PTHR48075:SF5">
    <property type="entry name" value="3-HYDROXYBUTYRYL-COA DEHYDROGENASE"/>
    <property type="match status" value="1"/>
</dbReference>
<accession>A0ABV6YZR5</accession>
<dbReference type="EMBL" id="JBHPBY010000215">
    <property type="protein sequence ID" value="MFC1851688.1"/>
    <property type="molecule type" value="Genomic_DNA"/>
</dbReference>
<gene>
    <name evidence="3" type="ORF">ACFL27_15975</name>
</gene>
<dbReference type="Proteomes" id="UP001594351">
    <property type="component" value="Unassembled WGS sequence"/>
</dbReference>
<dbReference type="Pfam" id="PF02737">
    <property type="entry name" value="3HCDH_N"/>
    <property type="match status" value="1"/>
</dbReference>
<dbReference type="InterPro" id="IPR036291">
    <property type="entry name" value="NAD(P)-bd_dom_sf"/>
</dbReference>
<evidence type="ECO:0000259" key="2">
    <source>
        <dbReference type="Pfam" id="PF02737"/>
    </source>
</evidence>
<dbReference type="Gene3D" id="3.90.226.10">
    <property type="entry name" value="2-enoyl-CoA Hydratase, Chain A, domain 1"/>
    <property type="match status" value="1"/>
</dbReference>
<name>A0ABV6YZR5_UNCC1</name>
<reference evidence="3 4" key="1">
    <citation type="submission" date="2024-09" db="EMBL/GenBank/DDBJ databases">
        <title>Laminarin stimulates single cell rates of sulfate reduction while oxygen inhibits transcriptomic activity in coastal marine sediment.</title>
        <authorList>
            <person name="Lindsay M."/>
            <person name="Orcutt B."/>
            <person name="Emerson D."/>
            <person name="Stepanauskas R."/>
            <person name="D'Angelo T."/>
        </authorList>
    </citation>
    <scope>NUCLEOTIDE SEQUENCE [LARGE SCALE GENOMIC DNA]</scope>
    <source>
        <strain evidence="3">SAG AM-311-K15</strain>
    </source>
</reference>
<dbReference type="InterPro" id="IPR006176">
    <property type="entry name" value="3-OHacyl-CoA_DH_NAD-bd"/>
</dbReference>